<reference evidence="3 4" key="1">
    <citation type="submission" date="2024-02" db="EMBL/GenBank/DDBJ databases">
        <title>Chromosome-scale genome assembly of the rough periwinkle Littorina saxatilis.</title>
        <authorList>
            <person name="De Jode A."/>
            <person name="Faria R."/>
            <person name="Formenti G."/>
            <person name="Sims Y."/>
            <person name="Smith T.P."/>
            <person name="Tracey A."/>
            <person name="Wood J.M.D."/>
            <person name="Zagrodzka Z.B."/>
            <person name="Johannesson K."/>
            <person name="Butlin R.K."/>
            <person name="Leder E.H."/>
        </authorList>
    </citation>
    <scope>NUCLEOTIDE SEQUENCE [LARGE SCALE GENOMIC DNA]</scope>
    <source>
        <strain evidence="3">Snail1</strain>
        <tissue evidence="3">Muscle</tissue>
    </source>
</reference>
<name>A0AAN9BGM8_9CAEN</name>
<evidence type="ECO:0000256" key="1">
    <source>
        <dbReference type="SAM" id="MobiDB-lite"/>
    </source>
</evidence>
<feature type="compositionally biased region" description="Polar residues" evidence="1">
    <location>
        <begin position="190"/>
        <end position="217"/>
    </location>
</feature>
<keyword evidence="4" id="KW-1185">Reference proteome</keyword>
<accession>A0AAN9BGM8</accession>
<feature type="region of interest" description="Disordered" evidence="1">
    <location>
        <begin position="29"/>
        <end position="49"/>
    </location>
</feature>
<keyword evidence="2" id="KW-0812">Transmembrane</keyword>
<organism evidence="3 4">
    <name type="scientific">Littorina saxatilis</name>
    <dbReference type="NCBI Taxonomy" id="31220"/>
    <lineage>
        <taxon>Eukaryota</taxon>
        <taxon>Metazoa</taxon>
        <taxon>Spiralia</taxon>
        <taxon>Lophotrochozoa</taxon>
        <taxon>Mollusca</taxon>
        <taxon>Gastropoda</taxon>
        <taxon>Caenogastropoda</taxon>
        <taxon>Littorinimorpha</taxon>
        <taxon>Littorinoidea</taxon>
        <taxon>Littorinidae</taxon>
        <taxon>Littorina</taxon>
    </lineage>
</organism>
<evidence type="ECO:0000313" key="4">
    <source>
        <dbReference type="Proteomes" id="UP001374579"/>
    </source>
</evidence>
<gene>
    <name evidence="3" type="ORF">V1264_017097</name>
</gene>
<evidence type="ECO:0000256" key="2">
    <source>
        <dbReference type="SAM" id="Phobius"/>
    </source>
</evidence>
<dbReference type="AlphaFoldDB" id="A0AAN9BGM8"/>
<keyword evidence="2" id="KW-1133">Transmembrane helix</keyword>
<feature type="transmembrane region" description="Helical" evidence="2">
    <location>
        <begin position="57"/>
        <end position="81"/>
    </location>
</feature>
<evidence type="ECO:0000313" key="3">
    <source>
        <dbReference type="EMBL" id="KAK7105758.1"/>
    </source>
</evidence>
<feature type="compositionally biased region" description="Polar residues" evidence="1">
    <location>
        <begin position="297"/>
        <end position="310"/>
    </location>
</feature>
<protein>
    <submittedName>
        <fullName evidence="3">Uncharacterized protein</fullName>
    </submittedName>
</protein>
<dbReference type="Proteomes" id="UP001374579">
    <property type="component" value="Unassembled WGS sequence"/>
</dbReference>
<feature type="region of interest" description="Disordered" evidence="1">
    <location>
        <begin position="188"/>
        <end position="258"/>
    </location>
</feature>
<sequence length="317" mass="33954">MGASSTVRAGSTTVSATASITTTTAEGSTLVVSTSTDDGGEATGAANTSDEEQLSTAALIGSIVAVITVVPALIVGVVVFIHWRRRKRRFNTTQKEEDDVAGFYNAAYVNVDTLRSFRSYPSSSWRHSNRGSYRYAPSQAPTILIPTYIRDYKNAADLNSKRASAPALDDNANGRPASGVASDFDPYSRMYQNGTQGASQATHNADTVRNTTRSEMSAENPDDEEYPYAKLSRTSNRTMGDGSTIGRKEPGGSSARPEEQLMYPSGSLGLRSNLSAPTSVSLGGMQFDHQGPFSHVRQGQTSRAHDNQTPFPAYTVL</sequence>
<keyword evidence="2" id="KW-0472">Membrane</keyword>
<dbReference type="EMBL" id="JBAMIC010000007">
    <property type="protein sequence ID" value="KAK7105758.1"/>
    <property type="molecule type" value="Genomic_DNA"/>
</dbReference>
<comment type="caution">
    <text evidence="3">The sequence shown here is derived from an EMBL/GenBank/DDBJ whole genome shotgun (WGS) entry which is preliminary data.</text>
</comment>
<proteinExistence type="predicted"/>
<feature type="region of interest" description="Disordered" evidence="1">
    <location>
        <begin position="295"/>
        <end position="317"/>
    </location>
</feature>